<dbReference type="OrthoDB" id="9800334at2"/>
<dbReference type="CDD" id="cd01104">
    <property type="entry name" value="HTH_MlrA-CarA"/>
    <property type="match status" value="1"/>
</dbReference>
<dbReference type="InterPro" id="IPR036594">
    <property type="entry name" value="Meth_synthase_dom"/>
</dbReference>
<dbReference type="GO" id="GO:0046872">
    <property type="term" value="F:metal ion binding"/>
    <property type="evidence" value="ECO:0007669"/>
    <property type="project" value="InterPro"/>
</dbReference>
<keyword evidence="1" id="KW-0805">Transcription regulation</keyword>
<dbReference type="AlphaFoldDB" id="A0A2V3WCT2"/>
<dbReference type="InterPro" id="IPR047057">
    <property type="entry name" value="MerR_fam"/>
</dbReference>
<dbReference type="Pfam" id="PF02607">
    <property type="entry name" value="B12-binding_2"/>
    <property type="match status" value="1"/>
</dbReference>
<dbReference type="InterPro" id="IPR036724">
    <property type="entry name" value="Cobalamin-bd_sf"/>
</dbReference>
<proteinExistence type="predicted"/>
<dbReference type="GO" id="GO:0003677">
    <property type="term" value="F:DNA binding"/>
    <property type="evidence" value="ECO:0007669"/>
    <property type="project" value="UniProtKB-KW"/>
</dbReference>
<keyword evidence="2" id="KW-0238">DNA-binding</keyword>
<dbReference type="EMBL" id="QJJR01000007">
    <property type="protein sequence ID" value="PXW90891.1"/>
    <property type="molecule type" value="Genomic_DNA"/>
</dbReference>
<dbReference type="RefSeq" id="WP_110251456.1">
    <property type="nucleotide sequence ID" value="NZ_QJJR01000007.1"/>
</dbReference>
<evidence type="ECO:0000256" key="1">
    <source>
        <dbReference type="ARBA" id="ARBA00023015"/>
    </source>
</evidence>
<dbReference type="PROSITE" id="PS51332">
    <property type="entry name" value="B12_BINDING"/>
    <property type="match status" value="1"/>
</dbReference>
<organism evidence="6 7">
    <name type="scientific">Streptohalobacillus salinus</name>
    <dbReference type="NCBI Taxonomy" id="621096"/>
    <lineage>
        <taxon>Bacteria</taxon>
        <taxon>Bacillati</taxon>
        <taxon>Bacillota</taxon>
        <taxon>Bacilli</taxon>
        <taxon>Bacillales</taxon>
        <taxon>Bacillaceae</taxon>
        <taxon>Streptohalobacillus</taxon>
    </lineage>
</organism>
<dbReference type="Pfam" id="PF02310">
    <property type="entry name" value="B12-binding"/>
    <property type="match status" value="1"/>
</dbReference>
<dbReference type="SUPFAM" id="SSF52242">
    <property type="entry name" value="Cobalamin (vitamin B12)-binding domain"/>
    <property type="match status" value="1"/>
</dbReference>
<dbReference type="PANTHER" id="PTHR30204:SF67">
    <property type="entry name" value="HTH-TYPE TRANSCRIPTIONAL REGULATOR MLRA-RELATED"/>
    <property type="match status" value="1"/>
</dbReference>
<evidence type="ECO:0000256" key="3">
    <source>
        <dbReference type="ARBA" id="ARBA00023163"/>
    </source>
</evidence>
<dbReference type="Pfam" id="PF13411">
    <property type="entry name" value="MerR_1"/>
    <property type="match status" value="1"/>
</dbReference>
<comment type="caution">
    <text evidence="6">The sequence shown here is derived from an EMBL/GenBank/DDBJ whole genome shotgun (WGS) entry which is preliminary data.</text>
</comment>
<dbReference type="Gene3D" id="1.10.1240.10">
    <property type="entry name" value="Methionine synthase domain"/>
    <property type="match status" value="1"/>
</dbReference>
<accession>A0A2V3WCT2</accession>
<evidence type="ECO:0000259" key="5">
    <source>
        <dbReference type="PROSITE" id="PS51332"/>
    </source>
</evidence>
<dbReference type="InterPro" id="IPR006158">
    <property type="entry name" value="Cobalamin-bd"/>
</dbReference>
<evidence type="ECO:0000313" key="6">
    <source>
        <dbReference type="EMBL" id="PXW90891.1"/>
    </source>
</evidence>
<sequence length="287" mass="33332">MYGIQKVSELTGVSPITLRAWENRYGIIKPDRTDGGTRIYSEQDIEKLNWVIQQKNDKAISIKQAMQLLKDREKREQKNQLNPNNYDWYIDKIYLTLKNHYMDEATNYIDFLVDTLGHEQTFHDFFIPVLTKIGLSWENDDLSVAEEHFMSHYIQQRIAEYFYQLEVKQPKQTAIAVCPTDEMHQIGLLLFSIFLKKQGINVLFIGENTPADSLIDLINKRNINLLAASFTLASSINQLTNLIDTVREAAPNLDIVIGGQNLQLLPEDYQRYQIGHTVAAWKEWLNH</sequence>
<dbReference type="SUPFAM" id="SSF46955">
    <property type="entry name" value="Putative DNA-binding domain"/>
    <property type="match status" value="1"/>
</dbReference>
<gene>
    <name evidence="6" type="ORF">DES38_10722</name>
</gene>
<dbReference type="Gene3D" id="1.10.1660.10">
    <property type="match status" value="1"/>
</dbReference>
<dbReference type="GO" id="GO:0031419">
    <property type="term" value="F:cobalamin binding"/>
    <property type="evidence" value="ECO:0007669"/>
    <property type="project" value="InterPro"/>
</dbReference>
<keyword evidence="3" id="KW-0804">Transcription</keyword>
<dbReference type="PROSITE" id="PS50937">
    <property type="entry name" value="HTH_MERR_2"/>
    <property type="match status" value="1"/>
</dbReference>
<feature type="domain" description="B12-binding" evidence="5">
    <location>
        <begin position="171"/>
        <end position="287"/>
    </location>
</feature>
<protein>
    <submittedName>
        <fullName evidence="6">B12 binding protein</fullName>
    </submittedName>
</protein>
<dbReference type="Proteomes" id="UP000247922">
    <property type="component" value="Unassembled WGS sequence"/>
</dbReference>
<evidence type="ECO:0000259" key="4">
    <source>
        <dbReference type="PROSITE" id="PS50937"/>
    </source>
</evidence>
<evidence type="ECO:0000256" key="2">
    <source>
        <dbReference type="ARBA" id="ARBA00023125"/>
    </source>
</evidence>
<keyword evidence="7" id="KW-1185">Reference proteome</keyword>
<dbReference type="InterPro" id="IPR000551">
    <property type="entry name" value="MerR-type_HTH_dom"/>
</dbReference>
<name>A0A2V3WCT2_9BACI</name>
<reference evidence="6 7" key="1">
    <citation type="submission" date="2018-05" db="EMBL/GenBank/DDBJ databases">
        <title>Genomic Encyclopedia of Type Strains, Phase IV (KMG-IV): sequencing the most valuable type-strain genomes for metagenomic binning, comparative biology and taxonomic classification.</title>
        <authorList>
            <person name="Goeker M."/>
        </authorList>
    </citation>
    <scope>NUCLEOTIDE SEQUENCE [LARGE SCALE GENOMIC DNA]</scope>
    <source>
        <strain evidence="6 7">DSM 22440</strain>
    </source>
</reference>
<dbReference type="GO" id="GO:0003700">
    <property type="term" value="F:DNA-binding transcription factor activity"/>
    <property type="evidence" value="ECO:0007669"/>
    <property type="project" value="InterPro"/>
</dbReference>
<dbReference type="CDD" id="cd02065">
    <property type="entry name" value="B12-binding_like"/>
    <property type="match status" value="1"/>
</dbReference>
<dbReference type="InterPro" id="IPR003759">
    <property type="entry name" value="Cbl-bd_cap"/>
</dbReference>
<dbReference type="PANTHER" id="PTHR30204">
    <property type="entry name" value="REDOX-CYCLING DRUG-SENSING TRANSCRIPTIONAL ACTIVATOR SOXR"/>
    <property type="match status" value="1"/>
</dbReference>
<evidence type="ECO:0000313" key="7">
    <source>
        <dbReference type="Proteomes" id="UP000247922"/>
    </source>
</evidence>
<feature type="domain" description="HTH merR-type" evidence="4">
    <location>
        <begin position="1"/>
        <end position="71"/>
    </location>
</feature>
<dbReference type="InterPro" id="IPR009061">
    <property type="entry name" value="DNA-bd_dom_put_sf"/>
</dbReference>
<dbReference type="Gene3D" id="3.40.50.280">
    <property type="entry name" value="Cobalamin-binding domain"/>
    <property type="match status" value="1"/>
</dbReference>
<dbReference type="SMART" id="SM00422">
    <property type="entry name" value="HTH_MERR"/>
    <property type="match status" value="1"/>
</dbReference>